<dbReference type="Proteomes" id="UP001195483">
    <property type="component" value="Unassembled WGS sequence"/>
</dbReference>
<evidence type="ECO:0000313" key="6">
    <source>
        <dbReference type="EMBL" id="KAK3605117.1"/>
    </source>
</evidence>
<keyword evidence="7" id="KW-1185">Reference proteome</keyword>
<dbReference type="CDD" id="cd00635">
    <property type="entry name" value="PLPDE_III_YBL036c_like"/>
    <property type="match status" value="1"/>
</dbReference>
<comment type="caution">
    <text evidence="6">The sequence shown here is derived from an EMBL/GenBank/DDBJ whole genome shotgun (WGS) entry which is preliminary data.</text>
</comment>
<evidence type="ECO:0000256" key="2">
    <source>
        <dbReference type="HAMAP-Rule" id="MF_03225"/>
    </source>
</evidence>
<sequence length="217" mass="24370">MNEIAERVNEIREKIHRAAQRVGRRSDDITWVAVSKSVIIEKVVQAMEAGVSEFGESYVQELLAKKNDSAFDGKTMKWHFVGRLQMNKVKFVVPNVVEAVSKSAVHFGKVSDGLLQINVSHEVTKAGFQYSDVQEVLKRIIDLPNVNIRGLMCIASNDPMKAKTEFKQMQKLFDKLSKSYNSFDCLSMGMTNDFEDAILCGSTMVRIGSALFGERVK</sequence>
<dbReference type="PANTHER" id="PTHR10146">
    <property type="entry name" value="PROLINE SYNTHETASE CO-TRANSCRIBED BACTERIAL HOMOLOG PROTEIN"/>
    <property type="match status" value="1"/>
</dbReference>
<evidence type="ECO:0000313" key="7">
    <source>
        <dbReference type="Proteomes" id="UP001195483"/>
    </source>
</evidence>
<dbReference type="GO" id="GO:0030170">
    <property type="term" value="F:pyridoxal phosphate binding"/>
    <property type="evidence" value="ECO:0007669"/>
    <property type="project" value="UniProtKB-UniRule"/>
</dbReference>
<gene>
    <name evidence="6" type="ORF">CHS0354_000785</name>
</gene>
<keyword evidence="1 2" id="KW-0663">Pyridoxal phosphate</keyword>
<reference evidence="6" key="2">
    <citation type="journal article" date="2021" name="Genome Biol. Evol.">
        <title>Developing a high-quality reference genome for a parasitic bivalve with doubly uniparental inheritance (Bivalvia: Unionida).</title>
        <authorList>
            <person name="Smith C.H."/>
        </authorList>
    </citation>
    <scope>NUCLEOTIDE SEQUENCE</scope>
    <source>
        <strain evidence="6">CHS0354</strain>
        <tissue evidence="6">Mantle</tissue>
    </source>
</reference>
<evidence type="ECO:0000256" key="1">
    <source>
        <dbReference type="ARBA" id="ARBA00022898"/>
    </source>
</evidence>
<reference evidence="6" key="3">
    <citation type="submission" date="2023-05" db="EMBL/GenBank/DDBJ databases">
        <authorList>
            <person name="Smith C.H."/>
        </authorList>
    </citation>
    <scope>NUCLEOTIDE SEQUENCE</scope>
    <source>
        <strain evidence="6">CHS0354</strain>
        <tissue evidence="6">Mantle</tissue>
    </source>
</reference>
<dbReference type="InterPro" id="IPR029066">
    <property type="entry name" value="PLP-binding_barrel"/>
</dbReference>
<dbReference type="EMBL" id="JAEAOA010000085">
    <property type="protein sequence ID" value="KAK3605117.1"/>
    <property type="molecule type" value="Genomic_DNA"/>
</dbReference>
<protein>
    <recommendedName>
        <fullName evidence="2">Pyridoxal phosphate homeostasis protein</fullName>
        <shortName evidence="2">PLP homeostasis protein</shortName>
    </recommendedName>
</protein>
<feature type="modified residue" description="N6-(pyridoxal phosphate)lysine" evidence="2 3">
    <location>
        <position position="36"/>
    </location>
</feature>
<name>A0AAE0W985_9BIVA</name>
<comment type="similarity">
    <text evidence="2 4">Belongs to the pyridoxal phosphate-binding protein YggS/PROSC family.</text>
</comment>
<dbReference type="PROSITE" id="PS01211">
    <property type="entry name" value="UPF0001"/>
    <property type="match status" value="1"/>
</dbReference>
<dbReference type="HAMAP" id="MF_02087">
    <property type="entry name" value="PLP_homeostasis"/>
    <property type="match status" value="1"/>
</dbReference>
<dbReference type="Gene3D" id="3.20.20.10">
    <property type="entry name" value="Alanine racemase"/>
    <property type="match status" value="1"/>
</dbReference>
<proteinExistence type="inferred from homology"/>
<accession>A0AAE0W985</accession>
<dbReference type="PIRSF" id="PIRSF004848">
    <property type="entry name" value="YBL036c_PLPDEIII"/>
    <property type="match status" value="1"/>
</dbReference>
<feature type="domain" description="Alanine racemase N-terminal" evidence="5">
    <location>
        <begin position="11"/>
        <end position="215"/>
    </location>
</feature>
<reference evidence="6" key="1">
    <citation type="journal article" date="2021" name="Genome Biol. Evol.">
        <title>A High-Quality Reference Genome for a Parasitic Bivalve with Doubly Uniparental Inheritance (Bivalvia: Unionida).</title>
        <authorList>
            <person name="Smith C.H."/>
        </authorList>
    </citation>
    <scope>NUCLEOTIDE SEQUENCE</scope>
    <source>
        <strain evidence="6">CHS0354</strain>
    </source>
</reference>
<organism evidence="6 7">
    <name type="scientific">Potamilus streckersoni</name>
    <dbReference type="NCBI Taxonomy" id="2493646"/>
    <lineage>
        <taxon>Eukaryota</taxon>
        <taxon>Metazoa</taxon>
        <taxon>Spiralia</taxon>
        <taxon>Lophotrochozoa</taxon>
        <taxon>Mollusca</taxon>
        <taxon>Bivalvia</taxon>
        <taxon>Autobranchia</taxon>
        <taxon>Heteroconchia</taxon>
        <taxon>Palaeoheterodonta</taxon>
        <taxon>Unionida</taxon>
        <taxon>Unionoidea</taxon>
        <taxon>Unionidae</taxon>
        <taxon>Ambleminae</taxon>
        <taxon>Lampsilini</taxon>
        <taxon>Potamilus</taxon>
    </lineage>
</organism>
<dbReference type="Pfam" id="PF01168">
    <property type="entry name" value="Ala_racemase_N"/>
    <property type="match status" value="1"/>
</dbReference>
<comment type="function">
    <text evidence="2">Pyridoxal 5'-phosphate (PLP)-binding protein, which may be involved in intracellular homeostatic regulation of pyridoxal 5'-phosphate (PLP), the active form of vitamin B6.</text>
</comment>
<dbReference type="NCBIfam" id="TIGR00044">
    <property type="entry name" value="YggS family pyridoxal phosphate-dependent enzyme"/>
    <property type="match status" value="1"/>
</dbReference>
<evidence type="ECO:0000256" key="3">
    <source>
        <dbReference type="PIRSR" id="PIRSR004848-1"/>
    </source>
</evidence>
<evidence type="ECO:0000259" key="5">
    <source>
        <dbReference type="Pfam" id="PF01168"/>
    </source>
</evidence>
<dbReference type="SUPFAM" id="SSF51419">
    <property type="entry name" value="PLP-binding barrel"/>
    <property type="match status" value="1"/>
</dbReference>
<dbReference type="InterPro" id="IPR011078">
    <property type="entry name" value="PyrdxlP_homeostasis"/>
</dbReference>
<dbReference type="PANTHER" id="PTHR10146:SF14">
    <property type="entry name" value="PYRIDOXAL PHOSPHATE HOMEOSTASIS PROTEIN"/>
    <property type="match status" value="1"/>
</dbReference>
<dbReference type="InterPro" id="IPR001608">
    <property type="entry name" value="Ala_racemase_N"/>
</dbReference>
<comment type="cofactor">
    <cofactor evidence="3">
        <name>pyridoxal 5'-phosphate</name>
        <dbReference type="ChEBI" id="CHEBI:597326"/>
    </cofactor>
</comment>
<dbReference type="AlphaFoldDB" id="A0AAE0W985"/>
<evidence type="ECO:0000256" key="4">
    <source>
        <dbReference type="RuleBase" id="RU004514"/>
    </source>
</evidence>